<name>A0A8H3G7L2_9LECA</name>
<evidence type="ECO:0000256" key="1">
    <source>
        <dbReference type="SAM" id="MobiDB-lite"/>
    </source>
</evidence>
<keyword evidence="4" id="KW-1185">Reference proteome</keyword>
<evidence type="ECO:0000256" key="2">
    <source>
        <dbReference type="SAM" id="SignalP"/>
    </source>
</evidence>
<sequence length="144" mass="15144">MKLSSAAFTIAAFSLLSTTHSSPLAFKNGEINGRLHHRRGSEISELSSVSSASEAIEDLNIGFEPGATLLLPRILNFFKRQSSSDAAISTSSPSVEETTDDEAGSGTADTNLHTGLMEPDYESYGFASEGGADSALAPVMEVKE</sequence>
<feature type="signal peptide" evidence="2">
    <location>
        <begin position="1"/>
        <end position="21"/>
    </location>
</feature>
<evidence type="ECO:0000313" key="3">
    <source>
        <dbReference type="EMBL" id="CAF9937621.1"/>
    </source>
</evidence>
<gene>
    <name evidence="3" type="ORF">ALECFALPRED_007349</name>
</gene>
<dbReference type="AlphaFoldDB" id="A0A8H3G7L2"/>
<keyword evidence="2" id="KW-0732">Signal</keyword>
<feature type="chain" id="PRO_5034723431" evidence="2">
    <location>
        <begin position="22"/>
        <end position="144"/>
    </location>
</feature>
<feature type="region of interest" description="Disordered" evidence="1">
    <location>
        <begin position="84"/>
        <end position="144"/>
    </location>
</feature>
<organism evidence="3 4">
    <name type="scientific">Alectoria fallacina</name>
    <dbReference type="NCBI Taxonomy" id="1903189"/>
    <lineage>
        <taxon>Eukaryota</taxon>
        <taxon>Fungi</taxon>
        <taxon>Dikarya</taxon>
        <taxon>Ascomycota</taxon>
        <taxon>Pezizomycotina</taxon>
        <taxon>Lecanoromycetes</taxon>
        <taxon>OSLEUM clade</taxon>
        <taxon>Lecanoromycetidae</taxon>
        <taxon>Lecanorales</taxon>
        <taxon>Lecanorineae</taxon>
        <taxon>Parmeliaceae</taxon>
        <taxon>Alectoria</taxon>
    </lineage>
</organism>
<reference evidence="3" key="1">
    <citation type="submission" date="2021-03" db="EMBL/GenBank/DDBJ databases">
        <authorList>
            <person name="Tagirdzhanova G."/>
        </authorList>
    </citation>
    <scope>NUCLEOTIDE SEQUENCE</scope>
</reference>
<evidence type="ECO:0000313" key="4">
    <source>
        <dbReference type="Proteomes" id="UP000664203"/>
    </source>
</evidence>
<dbReference type="Proteomes" id="UP000664203">
    <property type="component" value="Unassembled WGS sequence"/>
</dbReference>
<comment type="caution">
    <text evidence="3">The sequence shown here is derived from an EMBL/GenBank/DDBJ whole genome shotgun (WGS) entry which is preliminary data.</text>
</comment>
<dbReference type="OrthoDB" id="5398356at2759"/>
<feature type="compositionally biased region" description="Low complexity" evidence="1">
    <location>
        <begin position="84"/>
        <end position="94"/>
    </location>
</feature>
<protein>
    <submittedName>
        <fullName evidence="3">Uncharacterized protein</fullName>
    </submittedName>
</protein>
<accession>A0A8H3G7L2</accession>
<proteinExistence type="predicted"/>
<dbReference type="EMBL" id="CAJPDR010000480">
    <property type="protein sequence ID" value="CAF9937621.1"/>
    <property type="molecule type" value="Genomic_DNA"/>
</dbReference>